<feature type="binding site" evidence="13">
    <location>
        <position position="225"/>
    </location>
    <ligand>
        <name>ATP</name>
        <dbReference type="ChEBI" id="CHEBI:30616"/>
    </ligand>
</feature>
<comment type="pathway">
    <text evidence="4 15">Amino-acid biosynthesis; L-threonine biosynthesis; L-threonine from L-aspartate: step 1/5.</text>
</comment>
<feature type="binding site" evidence="13">
    <location>
        <begin position="5"/>
        <end position="8"/>
    </location>
    <ligand>
        <name>ATP</name>
        <dbReference type="ChEBI" id="CHEBI:30616"/>
    </ligand>
</feature>
<evidence type="ECO:0000256" key="11">
    <source>
        <dbReference type="ARBA" id="ARBA00023154"/>
    </source>
</evidence>
<dbReference type="InterPro" id="IPR042199">
    <property type="entry name" value="AsparK_Bifunc_asparK/hSer_DH"/>
</dbReference>
<dbReference type="GO" id="GO:0005524">
    <property type="term" value="F:ATP binding"/>
    <property type="evidence" value="ECO:0007669"/>
    <property type="project" value="UniProtKB-KW"/>
</dbReference>
<feature type="binding site" evidence="13">
    <location>
        <begin position="219"/>
        <end position="220"/>
    </location>
    <ligand>
        <name>ATP</name>
        <dbReference type="ChEBI" id="CHEBI:30616"/>
    </ligand>
</feature>
<evidence type="ECO:0000256" key="2">
    <source>
        <dbReference type="ARBA" id="ARBA00004766"/>
    </source>
</evidence>
<comment type="pathway">
    <text evidence="2 15">Amino-acid biosynthesis; L-lysine biosynthesis via DAP pathway; (S)-tetrahydrodipicolinate from L-aspartate: step 1/4.</text>
</comment>
<gene>
    <name evidence="18" type="ORF">LY28_02393</name>
</gene>
<feature type="binding site" evidence="13">
    <location>
        <position position="49"/>
    </location>
    <ligand>
        <name>substrate</name>
    </ligand>
</feature>
<name>A0A318XKW1_9FIRM</name>
<dbReference type="PANTHER" id="PTHR21499:SF67">
    <property type="entry name" value="ASPARTOKINASE 3"/>
    <property type="match status" value="1"/>
</dbReference>
<dbReference type="Pfam" id="PF22468">
    <property type="entry name" value="ACT_9"/>
    <property type="match status" value="1"/>
</dbReference>
<dbReference type="GO" id="GO:0005829">
    <property type="term" value="C:cytosol"/>
    <property type="evidence" value="ECO:0007669"/>
    <property type="project" value="TreeGrafter"/>
</dbReference>
<evidence type="ECO:0000313" key="18">
    <source>
        <dbReference type="EMBL" id="PYG87013.1"/>
    </source>
</evidence>
<evidence type="ECO:0000256" key="6">
    <source>
        <dbReference type="ARBA" id="ARBA00022679"/>
    </source>
</evidence>
<dbReference type="InterPro" id="IPR001048">
    <property type="entry name" value="Asp/Glu/Uridylate_kinase"/>
</dbReference>
<keyword evidence="15" id="KW-0028">Amino-acid biosynthesis</keyword>
<evidence type="ECO:0000256" key="14">
    <source>
        <dbReference type="RuleBase" id="RU003448"/>
    </source>
</evidence>
<evidence type="ECO:0000256" key="1">
    <source>
        <dbReference type="ARBA" id="ARBA00003121"/>
    </source>
</evidence>
<accession>A0A318XKW1</accession>
<dbReference type="SUPFAM" id="SSF55021">
    <property type="entry name" value="ACT-like"/>
    <property type="match status" value="2"/>
</dbReference>
<comment type="caution">
    <text evidence="18">The sequence shown here is derived from an EMBL/GenBank/DDBJ whole genome shotgun (WGS) entry which is preliminary data.</text>
</comment>
<comment type="function">
    <text evidence="1">Catalyzes the phosphorylation of the beta-carboxyl group of aspartic acid with ATP to yield 4-phospho-L-aspartate, which is involved in the branched biosynthetic pathway leading to the biosynthesis of amino acids threonine, isoleucine and methionine.</text>
</comment>
<dbReference type="InterPro" id="IPR036393">
    <property type="entry name" value="AceGlu_kinase-like_sf"/>
</dbReference>
<comment type="catalytic activity">
    <reaction evidence="12 14">
        <text>L-aspartate + ATP = 4-phospho-L-aspartate + ADP</text>
        <dbReference type="Rhea" id="RHEA:23776"/>
        <dbReference type="ChEBI" id="CHEBI:29991"/>
        <dbReference type="ChEBI" id="CHEBI:30616"/>
        <dbReference type="ChEBI" id="CHEBI:57535"/>
        <dbReference type="ChEBI" id="CHEBI:456216"/>
        <dbReference type="EC" id="2.7.2.4"/>
    </reaction>
</comment>
<dbReference type="GO" id="GO:0009090">
    <property type="term" value="P:homoserine biosynthetic process"/>
    <property type="evidence" value="ECO:0007669"/>
    <property type="project" value="TreeGrafter"/>
</dbReference>
<keyword evidence="8 14" id="KW-0418">Kinase</keyword>
<dbReference type="InterPro" id="IPR002912">
    <property type="entry name" value="ACT_dom"/>
</dbReference>
<dbReference type="Gene3D" id="3.40.1160.10">
    <property type="entry name" value="Acetylglutamate kinase-like"/>
    <property type="match status" value="1"/>
</dbReference>
<keyword evidence="6 14" id="KW-0808">Transferase</keyword>
<reference evidence="18 19" key="1">
    <citation type="submission" date="2018-06" db="EMBL/GenBank/DDBJ databases">
        <title>Genomic Encyclopedia of Type Strains, Phase I: the one thousand microbial genomes (KMG-I) project.</title>
        <authorList>
            <person name="Kyrpides N."/>
        </authorList>
    </citation>
    <scope>NUCLEOTIDE SEQUENCE [LARGE SCALE GENOMIC DNA]</scope>
    <source>
        <strain evidence="18 19">DSM 19573</strain>
    </source>
</reference>
<evidence type="ECO:0000256" key="5">
    <source>
        <dbReference type="ARBA" id="ARBA00010122"/>
    </source>
</evidence>
<protein>
    <recommendedName>
        <fullName evidence="14">Aspartokinase</fullName>
        <ecNumber evidence="14">2.7.2.4</ecNumber>
    </recommendedName>
</protein>
<dbReference type="UniPathway" id="UPA00050">
    <property type="reaction ID" value="UER00461"/>
</dbReference>
<feature type="domain" description="BTB" evidence="16">
    <location>
        <begin position="425"/>
        <end position="453"/>
    </location>
</feature>
<sequence>MKVAKFGGTSLANAEQIKKVCDIVLSDSDRKIIVVSAPGKREKSDTKVTDLLIACAEKQLADGNAVEELNAVVKRFKDIADDLKLGDEIINEIKADLEGRLKLDTSHKGMFMDAMKAAGEDNSAKLVAAYLNSIGKKAQYVSPKQAGLLLSSEFGNAQVLPESFENLKMLCGIDGIIIFPGFFGYTAEGNVATFPRGGSDITGSILAAALKVDLYENFTDVDAVYAAHPGLVNNPVAISEITYREMRELSYAGFSVLHEDTLIPVFKAGVPVNIKNTNNPTAPGTKIVLSRDYSPNSHVVGIASDDSFCCIYVSKFMMNREIGFGRKLLQILEDEGISYEHTPSGIDNISIIFKQSQIKNTSIEQKILARIKNELNCDDVSIDHGLAMIIIVGEGMKNTVGTASRATTALAKASISLEMINQGSSEVTMMFGVRQYEAHKAVISLYNEFFNRR</sequence>
<evidence type="ECO:0000256" key="9">
    <source>
        <dbReference type="ARBA" id="ARBA00022840"/>
    </source>
</evidence>
<keyword evidence="7 13" id="KW-0547">Nucleotide-binding</keyword>
<dbReference type="Gene3D" id="3.30.2130.10">
    <property type="entry name" value="VC0802-like"/>
    <property type="match status" value="1"/>
</dbReference>
<evidence type="ECO:0000256" key="10">
    <source>
        <dbReference type="ARBA" id="ARBA00022915"/>
    </source>
</evidence>
<keyword evidence="10" id="KW-0220">Diaminopimelate biosynthesis</keyword>
<dbReference type="CDD" id="cd04916">
    <property type="entry name" value="ACT_AKiii-YclM-BS_2"/>
    <property type="match status" value="1"/>
</dbReference>
<dbReference type="EC" id="2.7.2.4" evidence="14"/>
<dbReference type="PROSITE" id="PS50097">
    <property type="entry name" value="BTB"/>
    <property type="match status" value="1"/>
</dbReference>
<evidence type="ECO:0000256" key="15">
    <source>
        <dbReference type="RuleBase" id="RU004249"/>
    </source>
</evidence>
<dbReference type="InterPro" id="IPR000210">
    <property type="entry name" value="BTB/POZ_dom"/>
</dbReference>
<dbReference type="GO" id="GO:0004072">
    <property type="term" value="F:aspartate kinase activity"/>
    <property type="evidence" value="ECO:0007669"/>
    <property type="project" value="UniProtKB-EC"/>
</dbReference>
<dbReference type="InterPro" id="IPR005260">
    <property type="entry name" value="Asp_kin_monofn"/>
</dbReference>
<dbReference type="CDD" id="cd04911">
    <property type="entry name" value="ACT_AKiii-YclM-BS_1"/>
    <property type="match status" value="1"/>
</dbReference>
<dbReference type="UniPathway" id="UPA00034">
    <property type="reaction ID" value="UER00015"/>
</dbReference>
<proteinExistence type="inferred from homology"/>
<dbReference type="Proteomes" id="UP000248132">
    <property type="component" value="Unassembled WGS sequence"/>
</dbReference>
<evidence type="ECO:0000256" key="8">
    <source>
        <dbReference type="ARBA" id="ARBA00022777"/>
    </source>
</evidence>
<dbReference type="FunFam" id="3.30.2130.10:FF:000001">
    <property type="entry name" value="Bifunctional aspartokinase/homoserine dehydrogenase"/>
    <property type="match status" value="1"/>
</dbReference>
<dbReference type="GO" id="GO:0009088">
    <property type="term" value="P:threonine biosynthetic process"/>
    <property type="evidence" value="ECO:0007669"/>
    <property type="project" value="UniProtKB-UniPathway"/>
</dbReference>
<dbReference type="RefSeq" id="WP_110462415.1">
    <property type="nucleotide sequence ID" value="NZ_QKMR01000014.1"/>
</dbReference>
<keyword evidence="11" id="KW-0457">Lysine biosynthesis</keyword>
<keyword evidence="9 13" id="KW-0067">ATP-binding</keyword>
<dbReference type="Gene3D" id="1.20.120.1320">
    <property type="entry name" value="Aspartokinase, catalytic domain"/>
    <property type="match status" value="1"/>
</dbReference>
<dbReference type="PROSITE" id="PS51671">
    <property type="entry name" value="ACT"/>
    <property type="match status" value="1"/>
</dbReference>
<evidence type="ECO:0000256" key="4">
    <source>
        <dbReference type="ARBA" id="ARBA00005139"/>
    </source>
</evidence>
<dbReference type="AlphaFoldDB" id="A0A318XKW1"/>
<dbReference type="NCBIfam" id="TIGR00657">
    <property type="entry name" value="asp_kinases"/>
    <property type="match status" value="1"/>
</dbReference>
<comment type="pathway">
    <text evidence="3 15">Amino-acid biosynthesis; L-methionine biosynthesis via de novo pathway; L-homoserine from L-aspartate: step 1/3.</text>
</comment>
<evidence type="ECO:0000259" key="17">
    <source>
        <dbReference type="PROSITE" id="PS51671"/>
    </source>
</evidence>
<feature type="binding site" evidence="13">
    <location>
        <position position="120"/>
    </location>
    <ligand>
        <name>substrate</name>
    </ligand>
</feature>
<dbReference type="OrthoDB" id="9799110at2"/>
<dbReference type="InterPro" id="IPR035804">
    <property type="entry name" value="AKIII_YclM_N"/>
</dbReference>
<dbReference type="NCBIfam" id="NF006540">
    <property type="entry name" value="PRK09034.1"/>
    <property type="match status" value="1"/>
</dbReference>
<dbReference type="CDD" id="cd04245">
    <property type="entry name" value="AAK_AKiii-YclM-BS"/>
    <property type="match status" value="1"/>
</dbReference>
<evidence type="ECO:0000256" key="7">
    <source>
        <dbReference type="ARBA" id="ARBA00022741"/>
    </source>
</evidence>
<evidence type="ECO:0000259" key="16">
    <source>
        <dbReference type="PROSITE" id="PS50097"/>
    </source>
</evidence>
<dbReference type="SUPFAM" id="SSF53633">
    <property type="entry name" value="Carbamate kinase-like"/>
    <property type="match status" value="1"/>
</dbReference>
<dbReference type="Pfam" id="PF00696">
    <property type="entry name" value="AA_kinase"/>
    <property type="match status" value="1"/>
</dbReference>
<dbReference type="PIRSF" id="PIRSF000726">
    <property type="entry name" value="Asp_kin"/>
    <property type="match status" value="1"/>
</dbReference>
<dbReference type="FunFam" id="3.40.1160.10:FF:000027">
    <property type="entry name" value="Aspartokinase"/>
    <property type="match status" value="1"/>
</dbReference>
<dbReference type="UniPathway" id="UPA00051">
    <property type="reaction ID" value="UER00462"/>
</dbReference>
<organism evidence="18 19">
    <name type="scientific">Ruminiclostridium sufflavum DSM 19573</name>
    <dbReference type="NCBI Taxonomy" id="1121337"/>
    <lineage>
        <taxon>Bacteria</taxon>
        <taxon>Bacillati</taxon>
        <taxon>Bacillota</taxon>
        <taxon>Clostridia</taxon>
        <taxon>Eubacteriales</taxon>
        <taxon>Oscillospiraceae</taxon>
        <taxon>Ruminiclostridium</taxon>
    </lineage>
</organism>
<dbReference type="InterPro" id="IPR001341">
    <property type="entry name" value="Asp_kinase"/>
</dbReference>
<evidence type="ECO:0000256" key="12">
    <source>
        <dbReference type="ARBA" id="ARBA00047872"/>
    </source>
</evidence>
<dbReference type="InterPro" id="IPR045865">
    <property type="entry name" value="ACT-like_dom_sf"/>
</dbReference>
<dbReference type="InterPro" id="IPR054352">
    <property type="entry name" value="ACT_Aspartokinase"/>
</dbReference>
<dbReference type="PANTHER" id="PTHR21499">
    <property type="entry name" value="ASPARTATE KINASE"/>
    <property type="match status" value="1"/>
</dbReference>
<keyword evidence="19" id="KW-1185">Reference proteome</keyword>
<dbReference type="GO" id="GO:0019877">
    <property type="term" value="P:diaminopimelate biosynthetic process"/>
    <property type="evidence" value="ECO:0007669"/>
    <property type="project" value="UniProtKB-KW"/>
</dbReference>
<evidence type="ECO:0000256" key="3">
    <source>
        <dbReference type="ARBA" id="ARBA00004986"/>
    </source>
</evidence>
<dbReference type="InterPro" id="IPR018042">
    <property type="entry name" value="Aspartate_kinase_CS"/>
</dbReference>
<dbReference type="EMBL" id="QKMR01000014">
    <property type="protein sequence ID" value="PYG87013.1"/>
    <property type="molecule type" value="Genomic_DNA"/>
</dbReference>
<feature type="domain" description="ACT" evidence="17">
    <location>
        <begin position="391"/>
        <end position="453"/>
    </location>
</feature>
<dbReference type="GO" id="GO:0009089">
    <property type="term" value="P:lysine biosynthetic process via diaminopimelate"/>
    <property type="evidence" value="ECO:0007669"/>
    <property type="project" value="UniProtKB-UniPathway"/>
</dbReference>
<evidence type="ECO:0000256" key="13">
    <source>
        <dbReference type="PIRSR" id="PIRSR000726-1"/>
    </source>
</evidence>
<evidence type="ECO:0000313" key="19">
    <source>
        <dbReference type="Proteomes" id="UP000248132"/>
    </source>
</evidence>
<comment type="similarity">
    <text evidence="5 14">Belongs to the aspartokinase family.</text>
</comment>
<dbReference type="PROSITE" id="PS00324">
    <property type="entry name" value="ASPARTOKINASE"/>
    <property type="match status" value="1"/>
</dbReference>